<evidence type="ECO:0000313" key="2">
    <source>
        <dbReference type="EMBL" id="SHF90471.1"/>
    </source>
</evidence>
<proteinExistence type="predicted"/>
<dbReference type="AlphaFoldDB" id="A0A1M5FH52"/>
<accession>A0A1M5FH52</accession>
<dbReference type="STRING" id="1122133.SAMN02745157_3038"/>
<keyword evidence="1" id="KW-1133">Transmembrane helix</keyword>
<gene>
    <name evidence="2" type="ORF">SAMN02745157_3038</name>
</gene>
<evidence type="ECO:0000256" key="1">
    <source>
        <dbReference type="SAM" id="Phobius"/>
    </source>
</evidence>
<evidence type="ECO:0000313" key="3">
    <source>
        <dbReference type="Proteomes" id="UP000184485"/>
    </source>
</evidence>
<dbReference type="RefSeq" id="WP_139251474.1">
    <property type="nucleotide sequence ID" value="NZ_FQUP01000003.1"/>
</dbReference>
<protein>
    <submittedName>
        <fullName evidence="2">Uncharacterized membrane protein</fullName>
    </submittedName>
</protein>
<name>A0A1M5FH52_9HYPH</name>
<keyword evidence="3" id="KW-1185">Reference proteome</keyword>
<keyword evidence="1" id="KW-0812">Transmembrane</keyword>
<reference evidence="2 3" key="1">
    <citation type="submission" date="2016-11" db="EMBL/GenBank/DDBJ databases">
        <authorList>
            <person name="Jaros S."/>
            <person name="Januszkiewicz K."/>
            <person name="Wedrychowicz H."/>
        </authorList>
    </citation>
    <scope>NUCLEOTIDE SEQUENCE [LARGE SCALE GENOMIC DNA]</scope>
    <source>
        <strain evidence="2 3">DSM 19436</strain>
    </source>
</reference>
<feature type="transmembrane region" description="Helical" evidence="1">
    <location>
        <begin position="67"/>
        <end position="85"/>
    </location>
</feature>
<feature type="transmembrane region" description="Helical" evidence="1">
    <location>
        <begin position="27"/>
        <end position="47"/>
    </location>
</feature>
<organism evidence="2 3">
    <name type="scientific">Kaistia soli DSM 19436</name>
    <dbReference type="NCBI Taxonomy" id="1122133"/>
    <lineage>
        <taxon>Bacteria</taxon>
        <taxon>Pseudomonadati</taxon>
        <taxon>Pseudomonadota</taxon>
        <taxon>Alphaproteobacteria</taxon>
        <taxon>Hyphomicrobiales</taxon>
        <taxon>Kaistiaceae</taxon>
        <taxon>Kaistia</taxon>
    </lineage>
</organism>
<dbReference type="EMBL" id="FQUP01000003">
    <property type="protein sequence ID" value="SHF90471.1"/>
    <property type="molecule type" value="Genomic_DNA"/>
</dbReference>
<dbReference type="OrthoDB" id="8443970at2"/>
<keyword evidence="1" id="KW-0472">Membrane</keyword>
<dbReference type="Proteomes" id="UP000184485">
    <property type="component" value="Unassembled WGS sequence"/>
</dbReference>
<sequence>MKQRHPVGNDRTKHGATETFGSHLKRAFIDGAVIVVPIATIVLLTLSVVRRLQDAAHPLVGHVVHPLIVAIAALVLIVLAFGLLVRSAPGRWVQRRMEAWIFERVPGYKLAKAFASEQILGEGDGRTIRPALATIEDGQCPAFVMDELADGRLLVFVPGSPAPMAGALYIFTADKVQILDIPVMPFVQAISSWGLGMADLLQSSLAAKPGQYDPPPSGSN</sequence>